<dbReference type="AlphaFoldDB" id="A0A518BQU4"/>
<dbReference type="EMBL" id="CP036287">
    <property type="protein sequence ID" value="QDU69348.1"/>
    <property type="molecule type" value="Genomic_DNA"/>
</dbReference>
<organism evidence="1 2">
    <name type="scientific">Engelhardtia mirabilis</name>
    <dbReference type="NCBI Taxonomy" id="2528011"/>
    <lineage>
        <taxon>Bacteria</taxon>
        <taxon>Pseudomonadati</taxon>
        <taxon>Planctomycetota</taxon>
        <taxon>Planctomycetia</taxon>
        <taxon>Planctomycetia incertae sedis</taxon>
        <taxon>Engelhardtia</taxon>
    </lineage>
</organism>
<name>A0A518BQU4_9BACT</name>
<keyword evidence="2" id="KW-1185">Reference proteome</keyword>
<proteinExistence type="predicted"/>
<sequence length="178" mass="19286">MDEELVAELLDTAPDDPRRAALARARPDLYTELEALEATAAELDRRATERCDDAATMEGSESTVHERRLQEFALRAMATAPRTAADVAPSGPVAAWGTFRWPAAPAADGWVRRVRVWAAEQAAGPAALESSELRGTTWAPDASALEALPDAIRWRLVEIDPVSGQERVVHEAAAHLAR</sequence>
<evidence type="ECO:0000313" key="1">
    <source>
        <dbReference type="EMBL" id="QDU69348.1"/>
    </source>
</evidence>
<gene>
    <name evidence="1" type="ORF">Pla133_44670</name>
</gene>
<evidence type="ECO:0000313" key="2">
    <source>
        <dbReference type="Proteomes" id="UP000316921"/>
    </source>
</evidence>
<dbReference type="KEGG" id="pbap:Pla133_44670"/>
<reference evidence="1 2" key="1">
    <citation type="submission" date="2019-02" db="EMBL/GenBank/DDBJ databases">
        <title>Deep-cultivation of Planctomycetes and their phenomic and genomic characterization uncovers novel biology.</title>
        <authorList>
            <person name="Wiegand S."/>
            <person name="Jogler M."/>
            <person name="Boedeker C."/>
            <person name="Pinto D."/>
            <person name="Vollmers J."/>
            <person name="Rivas-Marin E."/>
            <person name="Kohn T."/>
            <person name="Peeters S.H."/>
            <person name="Heuer A."/>
            <person name="Rast P."/>
            <person name="Oberbeckmann S."/>
            <person name="Bunk B."/>
            <person name="Jeske O."/>
            <person name="Meyerdierks A."/>
            <person name="Storesund J.E."/>
            <person name="Kallscheuer N."/>
            <person name="Luecker S."/>
            <person name="Lage O.M."/>
            <person name="Pohl T."/>
            <person name="Merkel B.J."/>
            <person name="Hornburger P."/>
            <person name="Mueller R.-W."/>
            <person name="Bruemmer F."/>
            <person name="Labrenz M."/>
            <person name="Spormann A.M."/>
            <person name="Op den Camp H."/>
            <person name="Overmann J."/>
            <person name="Amann R."/>
            <person name="Jetten M.S.M."/>
            <person name="Mascher T."/>
            <person name="Medema M.H."/>
            <person name="Devos D.P."/>
            <person name="Kaster A.-K."/>
            <person name="Ovreas L."/>
            <person name="Rohde M."/>
            <person name="Galperin M.Y."/>
            <person name="Jogler C."/>
        </authorList>
    </citation>
    <scope>NUCLEOTIDE SEQUENCE [LARGE SCALE GENOMIC DNA]</scope>
    <source>
        <strain evidence="1 2">Pla133</strain>
    </source>
</reference>
<protein>
    <submittedName>
        <fullName evidence="1">Uncharacterized protein</fullName>
    </submittedName>
</protein>
<dbReference type="RefSeq" id="WP_145168494.1">
    <property type="nucleotide sequence ID" value="NZ_CP036296.1"/>
</dbReference>
<dbReference type="Proteomes" id="UP000316921">
    <property type="component" value="Chromosome"/>
</dbReference>
<accession>A0A518BQU4</accession>